<comment type="caution">
    <text evidence="2">The sequence shown here is derived from an EMBL/GenBank/DDBJ whole genome shotgun (WGS) entry which is preliminary data.</text>
</comment>
<gene>
    <name evidence="2" type="ORF">Acr_08g0018170</name>
</gene>
<accession>A0A7J0F408</accession>
<evidence type="ECO:0000313" key="2">
    <source>
        <dbReference type="EMBL" id="GFY93421.1"/>
    </source>
</evidence>
<name>A0A7J0F408_9ERIC</name>
<feature type="compositionally biased region" description="Basic and acidic residues" evidence="1">
    <location>
        <begin position="58"/>
        <end position="79"/>
    </location>
</feature>
<evidence type="ECO:0000256" key="1">
    <source>
        <dbReference type="SAM" id="MobiDB-lite"/>
    </source>
</evidence>
<evidence type="ECO:0000313" key="3">
    <source>
        <dbReference type="Proteomes" id="UP000585474"/>
    </source>
</evidence>
<dbReference type="AlphaFoldDB" id="A0A7J0F408"/>
<dbReference type="Proteomes" id="UP000585474">
    <property type="component" value="Unassembled WGS sequence"/>
</dbReference>
<feature type="region of interest" description="Disordered" evidence="1">
    <location>
        <begin position="55"/>
        <end position="79"/>
    </location>
</feature>
<keyword evidence="3" id="KW-1185">Reference proteome</keyword>
<reference evidence="2 3" key="1">
    <citation type="submission" date="2019-07" db="EMBL/GenBank/DDBJ databases">
        <title>De Novo Assembly of kiwifruit Actinidia rufa.</title>
        <authorList>
            <person name="Sugita-Konishi S."/>
            <person name="Sato K."/>
            <person name="Mori E."/>
            <person name="Abe Y."/>
            <person name="Kisaki G."/>
            <person name="Hamano K."/>
            <person name="Suezawa K."/>
            <person name="Otani M."/>
            <person name="Fukuda T."/>
            <person name="Manabe T."/>
            <person name="Gomi K."/>
            <person name="Tabuchi M."/>
            <person name="Akimitsu K."/>
            <person name="Kataoka I."/>
        </authorList>
    </citation>
    <scope>NUCLEOTIDE SEQUENCE [LARGE SCALE GENOMIC DNA]</scope>
    <source>
        <strain evidence="3">cv. Fuchu</strain>
    </source>
</reference>
<proteinExistence type="predicted"/>
<organism evidence="2 3">
    <name type="scientific">Actinidia rufa</name>
    <dbReference type="NCBI Taxonomy" id="165716"/>
    <lineage>
        <taxon>Eukaryota</taxon>
        <taxon>Viridiplantae</taxon>
        <taxon>Streptophyta</taxon>
        <taxon>Embryophyta</taxon>
        <taxon>Tracheophyta</taxon>
        <taxon>Spermatophyta</taxon>
        <taxon>Magnoliopsida</taxon>
        <taxon>eudicotyledons</taxon>
        <taxon>Gunneridae</taxon>
        <taxon>Pentapetalae</taxon>
        <taxon>asterids</taxon>
        <taxon>Ericales</taxon>
        <taxon>Actinidiaceae</taxon>
        <taxon>Actinidia</taxon>
    </lineage>
</organism>
<sequence length="79" mass="8735">MARIGADERVQSLSTLRSNLEQVLALADDASGVRRIREVVLVKAIPSAQVVQGLWEGGSERSDARSRRAEEEKRESESQ</sequence>
<protein>
    <submittedName>
        <fullName evidence="2">Zinc ion binding protein</fullName>
    </submittedName>
</protein>
<dbReference type="EMBL" id="BJWL01000008">
    <property type="protein sequence ID" value="GFY93421.1"/>
    <property type="molecule type" value="Genomic_DNA"/>
</dbReference>